<dbReference type="Proteomes" id="UP000002696">
    <property type="component" value="Chromosome"/>
</dbReference>
<reference evidence="4" key="1">
    <citation type="journal article" date="2011" name="J. Bacteriol.">
        <title>Genome sequences of eight morphologically diverse alphaproteobacteria.</title>
        <authorList>
            <consortium name="US DOE Joint Genome Institute"/>
            <person name="Brown P.J."/>
            <person name="Kysela D.T."/>
            <person name="Buechlein A."/>
            <person name="Hemmerich C."/>
            <person name="Brun Y.V."/>
        </authorList>
    </citation>
    <scope>NUCLEOTIDE SEQUENCE [LARGE SCALE GENOMIC DNA]</scope>
    <source>
        <strain evidence="4">ATCC 15264 / DSM 4735 / LMG 14903 / NBRC 16000 / CB 81</strain>
    </source>
</reference>
<dbReference type="GO" id="GO:0005694">
    <property type="term" value="C:chromosome"/>
    <property type="evidence" value="ECO:0007669"/>
    <property type="project" value="TreeGrafter"/>
</dbReference>
<dbReference type="HOGENOM" id="CLU_393656_0_0_5"/>
<dbReference type="Gene3D" id="3.90.1530.30">
    <property type="match status" value="1"/>
</dbReference>
<dbReference type="BioCyc" id="BSUB633149:G1GM8-98-MONOMER"/>
<dbReference type="Gene3D" id="1.10.10.2830">
    <property type="match status" value="1"/>
</dbReference>
<dbReference type="RefSeq" id="WP_013267517.1">
    <property type="nucleotide sequence ID" value="NC_014375.1"/>
</dbReference>
<feature type="region of interest" description="Disordered" evidence="1">
    <location>
        <begin position="217"/>
        <end position="237"/>
    </location>
</feature>
<dbReference type="KEGG" id="bsb:Bresu_0098"/>
<evidence type="ECO:0000313" key="4">
    <source>
        <dbReference type="Proteomes" id="UP000002696"/>
    </source>
</evidence>
<accession>D9QIB0</accession>
<feature type="compositionally biased region" description="Basic and acidic residues" evidence="1">
    <location>
        <begin position="228"/>
        <end position="237"/>
    </location>
</feature>
<proteinExistence type="predicted"/>
<feature type="domain" description="ParB-like N-terminal" evidence="2">
    <location>
        <begin position="91"/>
        <end position="191"/>
    </location>
</feature>
<dbReference type="PANTHER" id="PTHR33375:SF1">
    <property type="entry name" value="CHROMOSOME-PARTITIONING PROTEIN PARB-RELATED"/>
    <property type="match status" value="1"/>
</dbReference>
<gene>
    <name evidence="3" type="ordered locus">Bresu_0098</name>
</gene>
<dbReference type="SMART" id="SM00470">
    <property type="entry name" value="ParB"/>
    <property type="match status" value="1"/>
</dbReference>
<feature type="region of interest" description="Disordered" evidence="1">
    <location>
        <begin position="413"/>
        <end position="446"/>
    </location>
</feature>
<dbReference type="AlphaFoldDB" id="D9QIB0"/>
<sequence length="700" mass="75458">MTAAAFEHADLVRRVADREDRPIASMRSLAEELQRDPSNLRKTIKGLADDGVFVWSPGEVPAITDLGRQTLRGIDIAQGLTPANDAIPVPTRWPLDQCRPNPANRPIDPATIPEMAGQIVAAGDILQPCLLTPADANGVRMILAGERRWRGAMMLAQQTDLSGLGIVDGLPFVEREATEVEALKIIMIENSAREDMTPLEDARQLLKLAEASGWSGAELARQTGRSSNGDRNKEKDVTDKLRIAREATPEQIAAYEATGSWDALRNAVFGRATASATSAPSEAEPEAEHDAQWLAERWERATDEIAPPSTRPPESPIPPTLTIYKRGGRYCARVAVTMSDGRIAESRPLPHGMETPALAIQMATDDIVAAMRPTFHRPLIEWLDRKSGPFYVQGRNCLNASNAQERRFALGWDKRQAASGGGSTRTADSAETPALPGTDNTDEARPLSPRARLALIELAHKIGREPRTISPTALAPDILAASNIPEAWTTWGAYCGKYWTDAAFSELVTARLIRAVSVPGGIPPMAVLTADGLAWFEREGLDLMVPHMDLNAAQHAANAIPAAPAVYATDWLETKVAPAAPAPASVDGTQPELLDDPLDRWNRSAADIAADQGLLDRVEAFFQSRDDIDEDAARALMAELKVEGPFTEDGDGGLVATIDGDAASIAFVDVERELPHERSRAIALLACWAMEVVFGSGAAA</sequence>
<dbReference type="OrthoDB" id="7183671at2"/>
<dbReference type="InterPro" id="IPR003115">
    <property type="entry name" value="ParB_N"/>
</dbReference>
<dbReference type="GO" id="GO:0007059">
    <property type="term" value="P:chromosome segregation"/>
    <property type="evidence" value="ECO:0007669"/>
    <property type="project" value="TreeGrafter"/>
</dbReference>
<evidence type="ECO:0000259" key="2">
    <source>
        <dbReference type="SMART" id="SM00470"/>
    </source>
</evidence>
<dbReference type="InterPro" id="IPR036086">
    <property type="entry name" value="ParB/Sulfiredoxin_sf"/>
</dbReference>
<keyword evidence="4" id="KW-1185">Reference proteome</keyword>
<dbReference type="eggNOG" id="COG1475">
    <property type="taxonomic scope" value="Bacteria"/>
</dbReference>
<organism evidence="3 4">
    <name type="scientific">Brevundimonas subvibrioides (strain ATCC 15264 / DSM 4735 / LMG 14903 / NBRC 16000 / CB 81)</name>
    <name type="common">Caulobacter subvibrioides</name>
    <dbReference type="NCBI Taxonomy" id="633149"/>
    <lineage>
        <taxon>Bacteria</taxon>
        <taxon>Pseudomonadati</taxon>
        <taxon>Pseudomonadota</taxon>
        <taxon>Alphaproteobacteria</taxon>
        <taxon>Caulobacterales</taxon>
        <taxon>Caulobacteraceae</taxon>
        <taxon>Brevundimonas</taxon>
    </lineage>
</organism>
<dbReference type="STRING" id="633149.Bresu_0098"/>
<name>D9QIB0_BRESC</name>
<dbReference type="EMBL" id="CP002102">
    <property type="protein sequence ID" value="ADK99412.1"/>
    <property type="molecule type" value="Genomic_DNA"/>
</dbReference>
<dbReference type="PANTHER" id="PTHR33375">
    <property type="entry name" value="CHROMOSOME-PARTITIONING PROTEIN PARB-RELATED"/>
    <property type="match status" value="1"/>
</dbReference>
<protein>
    <submittedName>
        <fullName evidence="3">ParB domain protein nuclease</fullName>
    </submittedName>
</protein>
<dbReference type="SUPFAM" id="SSF110849">
    <property type="entry name" value="ParB/Sulfiredoxin"/>
    <property type="match status" value="1"/>
</dbReference>
<dbReference type="InterPro" id="IPR050336">
    <property type="entry name" value="Chromosome_partition/occlusion"/>
</dbReference>
<evidence type="ECO:0000256" key="1">
    <source>
        <dbReference type="SAM" id="MobiDB-lite"/>
    </source>
</evidence>
<evidence type="ECO:0000313" key="3">
    <source>
        <dbReference type="EMBL" id="ADK99412.1"/>
    </source>
</evidence>
<dbReference type="InParanoid" id="D9QIB0"/>